<keyword evidence="1" id="KW-1133">Transmembrane helix</keyword>
<protein>
    <submittedName>
        <fullName evidence="2">Nickel/cobalt efflux system RcnA</fullName>
    </submittedName>
</protein>
<reference evidence="3" key="1">
    <citation type="submission" date="2015-07" db="EMBL/GenBank/DDBJ databases">
        <authorList>
            <person name="Rodrigo-Torres Lidia"/>
            <person name="Arahal R.David."/>
        </authorList>
    </citation>
    <scope>NUCLEOTIDE SEQUENCE [LARGE SCALE GENOMIC DNA]</scope>
    <source>
        <strain evidence="3">CECT 4801</strain>
    </source>
</reference>
<keyword evidence="1" id="KW-0812">Transmembrane</keyword>
<sequence>MDARALVHERDLEAQLKPGHFSTLQTILFGLSGGLVPYLSAITVLLSCLQIKKVAIRLVMIFTSFSHSHA</sequence>
<evidence type="ECO:0000313" key="2">
    <source>
        <dbReference type="EMBL" id="CTQ46785.1"/>
    </source>
</evidence>
<feature type="transmembrane region" description="Helical" evidence="1">
    <location>
        <begin position="27"/>
        <end position="49"/>
    </location>
</feature>
<gene>
    <name evidence="2" type="primary">rcnA_1</name>
    <name evidence="2" type="ORF">LAL4801_05244</name>
</gene>
<dbReference type="OrthoDB" id="7678936at2"/>
<dbReference type="AlphaFoldDB" id="A0A0M6Y9K7"/>
<dbReference type="RefSeq" id="WP_055660856.1">
    <property type="nucleotide sequence ID" value="NZ_CXST01000004.1"/>
</dbReference>
<proteinExistence type="predicted"/>
<accession>A0A0M6Y9K7</accession>
<dbReference type="EMBL" id="CXST01000004">
    <property type="protein sequence ID" value="CTQ46785.1"/>
    <property type="molecule type" value="Genomic_DNA"/>
</dbReference>
<keyword evidence="3" id="KW-1185">Reference proteome</keyword>
<evidence type="ECO:0000256" key="1">
    <source>
        <dbReference type="SAM" id="Phobius"/>
    </source>
</evidence>
<keyword evidence="1" id="KW-0472">Membrane</keyword>
<evidence type="ECO:0000313" key="3">
    <source>
        <dbReference type="Proteomes" id="UP000048926"/>
    </source>
</evidence>
<dbReference type="Proteomes" id="UP000048926">
    <property type="component" value="Unassembled WGS sequence"/>
</dbReference>
<name>A0A0M6Y9K7_9HYPH</name>
<organism evidence="2 3">
    <name type="scientific">Roseibium aggregatum</name>
    <dbReference type="NCBI Taxonomy" id="187304"/>
    <lineage>
        <taxon>Bacteria</taxon>
        <taxon>Pseudomonadati</taxon>
        <taxon>Pseudomonadota</taxon>
        <taxon>Alphaproteobacteria</taxon>
        <taxon>Hyphomicrobiales</taxon>
        <taxon>Stappiaceae</taxon>
        <taxon>Roseibium</taxon>
    </lineage>
</organism>